<keyword evidence="3" id="KW-1185">Reference proteome</keyword>
<reference evidence="2" key="1">
    <citation type="submission" date="2021-02" db="EMBL/GenBank/DDBJ databases">
        <title>Genome sequence Cadophora malorum strain M34.</title>
        <authorList>
            <person name="Stefanovic E."/>
            <person name="Vu D."/>
            <person name="Scully C."/>
            <person name="Dijksterhuis J."/>
            <person name="Roader J."/>
            <person name="Houbraken J."/>
        </authorList>
    </citation>
    <scope>NUCLEOTIDE SEQUENCE</scope>
    <source>
        <strain evidence="2">M34</strain>
    </source>
</reference>
<evidence type="ECO:0000313" key="2">
    <source>
        <dbReference type="EMBL" id="KAG4417390.1"/>
    </source>
</evidence>
<evidence type="ECO:0000256" key="1">
    <source>
        <dbReference type="SAM" id="MobiDB-lite"/>
    </source>
</evidence>
<feature type="region of interest" description="Disordered" evidence="1">
    <location>
        <begin position="1"/>
        <end position="31"/>
    </location>
</feature>
<sequence>MEGTALIGRGATQETRHLISRQSDPSGESAPIDDEIIWNEFRACRQSAEYYRAEYLLYRKAVHDVPKHVQPAETAVTQGETSGSNSFWRMKIARDFFIRDLRGMTSCINMLAERKKEKSSGSLPFMAVSSMGFVSTLFVPGTLSVVVIKDVCLLVLSSSVLYGSYNRARYCAMKQYGKAIAEVLEQANNWTVQEEAKDNLRSSWLDTFDWLTW</sequence>
<dbReference type="Proteomes" id="UP000664132">
    <property type="component" value="Unassembled WGS sequence"/>
</dbReference>
<dbReference type="AlphaFoldDB" id="A0A8H7T9G7"/>
<dbReference type="OrthoDB" id="4774994at2759"/>
<evidence type="ECO:0000313" key="3">
    <source>
        <dbReference type="Proteomes" id="UP000664132"/>
    </source>
</evidence>
<gene>
    <name evidence="2" type="ORF">IFR04_009459</name>
</gene>
<name>A0A8H7T9G7_9HELO</name>
<comment type="caution">
    <text evidence="2">The sequence shown here is derived from an EMBL/GenBank/DDBJ whole genome shotgun (WGS) entry which is preliminary data.</text>
</comment>
<protein>
    <submittedName>
        <fullName evidence="2">Uncharacterized protein</fullName>
    </submittedName>
</protein>
<dbReference type="EMBL" id="JAFJYH010000156">
    <property type="protein sequence ID" value="KAG4417390.1"/>
    <property type="molecule type" value="Genomic_DNA"/>
</dbReference>
<proteinExistence type="predicted"/>
<organism evidence="2 3">
    <name type="scientific">Cadophora malorum</name>
    <dbReference type="NCBI Taxonomy" id="108018"/>
    <lineage>
        <taxon>Eukaryota</taxon>
        <taxon>Fungi</taxon>
        <taxon>Dikarya</taxon>
        <taxon>Ascomycota</taxon>
        <taxon>Pezizomycotina</taxon>
        <taxon>Leotiomycetes</taxon>
        <taxon>Helotiales</taxon>
        <taxon>Ploettnerulaceae</taxon>
        <taxon>Cadophora</taxon>
    </lineage>
</organism>
<accession>A0A8H7T9G7</accession>